<name>X1NK06_9ZZZZ</name>
<dbReference type="EMBL" id="BARV01015430">
    <property type="protein sequence ID" value="GAI30546.1"/>
    <property type="molecule type" value="Genomic_DNA"/>
</dbReference>
<reference evidence="1" key="1">
    <citation type="journal article" date="2014" name="Front. Microbiol.">
        <title>High frequency of phylogenetically diverse reductive dehalogenase-homologous genes in deep subseafloor sedimentary metagenomes.</title>
        <authorList>
            <person name="Kawai M."/>
            <person name="Futagami T."/>
            <person name="Toyoda A."/>
            <person name="Takaki Y."/>
            <person name="Nishi S."/>
            <person name="Hori S."/>
            <person name="Arai W."/>
            <person name="Tsubouchi T."/>
            <person name="Morono Y."/>
            <person name="Uchiyama I."/>
            <person name="Ito T."/>
            <person name="Fujiyama A."/>
            <person name="Inagaki F."/>
            <person name="Takami H."/>
        </authorList>
    </citation>
    <scope>NUCLEOTIDE SEQUENCE</scope>
    <source>
        <strain evidence="1">Expedition CK06-06</strain>
    </source>
</reference>
<comment type="caution">
    <text evidence="1">The sequence shown here is derived from an EMBL/GenBank/DDBJ whole genome shotgun (WGS) entry which is preliminary data.</text>
</comment>
<dbReference type="AlphaFoldDB" id="X1NK06"/>
<organism evidence="1">
    <name type="scientific">marine sediment metagenome</name>
    <dbReference type="NCBI Taxonomy" id="412755"/>
    <lineage>
        <taxon>unclassified sequences</taxon>
        <taxon>metagenomes</taxon>
        <taxon>ecological metagenomes</taxon>
    </lineage>
</organism>
<accession>X1NK06</accession>
<sequence length="46" mass="5325">MKPGEINLRTGEVLNEYNLFERTDGKIEVGSKAYLNNREFKNLILP</sequence>
<evidence type="ECO:0000313" key="1">
    <source>
        <dbReference type="EMBL" id="GAI30546.1"/>
    </source>
</evidence>
<gene>
    <name evidence="1" type="ORF">S06H3_26658</name>
</gene>
<protein>
    <submittedName>
        <fullName evidence="1">Uncharacterized protein</fullName>
    </submittedName>
</protein>
<feature type="non-terminal residue" evidence="1">
    <location>
        <position position="46"/>
    </location>
</feature>
<proteinExistence type="predicted"/>